<dbReference type="GO" id="GO:0003723">
    <property type="term" value="F:RNA binding"/>
    <property type="evidence" value="ECO:0007669"/>
    <property type="project" value="InterPro"/>
</dbReference>
<evidence type="ECO:0000256" key="6">
    <source>
        <dbReference type="PIRSR" id="PIRSR001430-2"/>
    </source>
</evidence>
<dbReference type="Gene3D" id="3.30.70.660">
    <property type="entry name" value="Pseudouridine synthase I, catalytic domain, C-terminal subdomain"/>
    <property type="match status" value="1"/>
</dbReference>
<evidence type="ECO:0000256" key="5">
    <source>
        <dbReference type="PIRSR" id="PIRSR001430-1"/>
    </source>
</evidence>
<dbReference type="FunFam" id="3.30.70.580:FF:000001">
    <property type="entry name" value="tRNA pseudouridine synthase A"/>
    <property type="match status" value="1"/>
</dbReference>
<name>A0A9D1N993_9FIRM</name>
<reference evidence="9" key="2">
    <citation type="journal article" date="2021" name="PeerJ">
        <title>Extensive microbial diversity within the chicken gut microbiome revealed by metagenomics and culture.</title>
        <authorList>
            <person name="Gilroy R."/>
            <person name="Ravi A."/>
            <person name="Getino M."/>
            <person name="Pursley I."/>
            <person name="Horton D.L."/>
            <person name="Alikhan N.F."/>
            <person name="Baker D."/>
            <person name="Gharbi K."/>
            <person name="Hall N."/>
            <person name="Watson M."/>
            <person name="Adriaenssens E.M."/>
            <person name="Foster-Nyarko E."/>
            <person name="Jarju S."/>
            <person name="Secka A."/>
            <person name="Antonio M."/>
            <person name="Oren A."/>
            <person name="Chaudhuri R.R."/>
            <person name="La Ragione R."/>
            <person name="Hildebrand F."/>
            <person name="Pallen M.J."/>
        </authorList>
    </citation>
    <scope>NUCLEOTIDE SEQUENCE</scope>
    <source>
        <strain evidence="9">10406</strain>
    </source>
</reference>
<comment type="function">
    <text evidence="4">Formation of pseudouridine at positions 38, 39 and 40 in the anticodon stem and loop of transfer RNAs.</text>
</comment>
<dbReference type="InterPro" id="IPR020094">
    <property type="entry name" value="TruA/RsuA/RluB/E/F_N"/>
</dbReference>
<dbReference type="Gene3D" id="3.30.70.580">
    <property type="entry name" value="Pseudouridine synthase I, catalytic domain, N-terminal subdomain"/>
    <property type="match status" value="1"/>
</dbReference>
<protein>
    <recommendedName>
        <fullName evidence="4">tRNA pseudouridine synthase A</fullName>
        <ecNumber evidence="4">5.4.99.12</ecNumber>
    </recommendedName>
    <alternativeName>
        <fullName evidence="4">tRNA pseudouridine(38-40) synthase</fullName>
    </alternativeName>
    <alternativeName>
        <fullName evidence="4">tRNA pseudouridylate synthase I</fullName>
    </alternativeName>
    <alternativeName>
        <fullName evidence="4">tRNA-uridine isomerase I</fullName>
    </alternativeName>
</protein>
<dbReference type="SUPFAM" id="SSF55120">
    <property type="entry name" value="Pseudouridine synthase"/>
    <property type="match status" value="1"/>
</dbReference>
<evidence type="ECO:0000256" key="7">
    <source>
        <dbReference type="RuleBase" id="RU003792"/>
    </source>
</evidence>
<dbReference type="PANTHER" id="PTHR11142">
    <property type="entry name" value="PSEUDOURIDYLATE SYNTHASE"/>
    <property type="match status" value="1"/>
</dbReference>
<comment type="caution">
    <text evidence="4">Lacks conserved residue(s) required for the propagation of feature annotation.</text>
</comment>
<comment type="catalytic activity">
    <reaction evidence="4 7">
        <text>uridine(38/39/40) in tRNA = pseudouridine(38/39/40) in tRNA</text>
        <dbReference type="Rhea" id="RHEA:22376"/>
        <dbReference type="Rhea" id="RHEA-COMP:10085"/>
        <dbReference type="Rhea" id="RHEA-COMP:10087"/>
        <dbReference type="ChEBI" id="CHEBI:65314"/>
        <dbReference type="ChEBI" id="CHEBI:65315"/>
        <dbReference type="EC" id="5.4.99.12"/>
    </reaction>
</comment>
<evidence type="ECO:0000259" key="8">
    <source>
        <dbReference type="Pfam" id="PF01416"/>
    </source>
</evidence>
<feature type="domain" description="Pseudouridine synthase I TruA alpha/beta" evidence="8">
    <location>
        <begin position="5"/>
        <end position="102"/>
    </location>
</feature>
<reference evidence="9" key="1">
    <citation type="submission" date="2020-10" db="EMBL/GenBank/DDBJ databases">
        <authorList>
            <person name="Gilroy R."/>
        </authorList>
    </citation>
    <scope>NUCLEOTIDE SEQUENCE</scope>
    <source>
        <strain evidence="9">10406</strain>
    </source>
</reference>
<evidence type="ECO:0000256" key="3">
    <source>
        <dbReference type="ARBA" id="ARBA00023235"/>
    </source>
</evidence>
<evidence type="ECO:0000313" key="10">
    <source>
        <dbReference type="Proteomes" id="UP000886857"/>
    </source>
</evidence>
<dbReference type="Proteomes" id="UP000886857">
    <property type="component" value="Unassembled WGS sequence"/>
</dbReference>
<dbReference type="PIRSF" id="PIRSF001430">
    <property type="entry name" value="tRNA_psdUrid_synth"/>
    <property type="match status" value="1"/>
</dbReference>
<dbReference type="AlphaFoldDB" id="A0A9D1N993"/>
<dbReference type="NCBIfam" id="TIGR00071">
    <property type="entry name" value="hisT_truA"/>
    <property type="match status" value="1"/>
</dbReference>
<evidence type="ECO:0000256" key="4">
    <source>
        <dbReference type="HAMAP-Rule" id="MF_00171"/>
    </source>
</evidence>
<dbReference type="CDD" id="cd02570">
    <property type="entry name" value="PseudoU_synth_EcTruA"/>
    <property type="match status" value="1"/>
</dbReference>
<dbReference type="Pfam" id="PF01416">
    <property type="entry name" value="PseudoU_synth_1"/>
    <property type="match status" value="2"/>
</dbReference>
<comment type="subunit">
    <text evidence="4">Homodimer.</text>
</comment>
<dbReference type="InterPro" id="IPR001406">
    <property type="entry name" value="PsdUridine_synth_TruA"/>
</dbReference>
<comment type="similarity">
    <text evidence="1 4 7">Belongs to the tRNA pseudouridine synthase TruA family.</text>
</comment>
<dbReference type="InterPro" id="IPR020097">
    <property type="entry name" value="PsdUridine_synth_TruA_a/b_dom"/>
</dbReference>
<dbReference type="PANTHER" id="PTHR11142:SF0">
    <property type="entry name" value="TRNA PSEUDOURIDINE SYNTHASE-LIKE 1"/>
    <property type="match status" value="1"/>
</dbReference>
<feature type="binding site" evidence="4 6">
    <location>
        <position position="109"/>
    </location>
    <ligand>
        <name>substrate</name>
    </ligand>
</feature>
<sequence length="261" mass="28356">MRYRAVVSYFGKDYVGWQRQLNGISVQQRLEEALTRTFGVPTECTASGRTDAGVHAAGQVVHFDADTPIPADKIPFAVNTELPDDISVLSCKPVPDSFNARFSAKRKTYRYSVYVSRHRLPLLAPTHAHIAVPLDIDAMRKCAALIEGEHDFKSFEASGSKVKSTVRTVYRAEVAAEGDIRGGVLAEGRVYITVTGNGFLYNMVRIIAGTLVYAGMGKLAEADIVRALEEGDRTLAGKTLPPEGLTLMSVEYGDDDADGAL</sequence>
<feature type="domain" description="Pseudouridine synthase I TruA alpha/beta" evidence="8">
    <location>
        <begin position="143"/>
        <end position="252"/>
    </location>
</feature>
<dbReference type="HAMAP" id="MF_00171">
    <property type="entry name" value="TruA"/>
    <property type="match status" value="1"/>
</dbReference>
<dbReference type="InterPro" id="IPR020103">
    <property type="entry name" value="PsdUridine_synth_cat_dom_sf"/>
</dbReference>
<comment type="caution">
    <text evidence="9">The sequence shown here is derived from an EMBL/GenBank/DDBJ whole genome shotgun (WGS) entry which is preliminary data.</text>
</comment>
<proteinExistence type="inferred from homology"/>
<accession>A0A9D1N993</accession>
<dbReference type="GO" id="GO:0031119">
    <property type="term" value="P:tRNA pseudouridine synthesis"/>
    <property type="evidence" value="ECO:0007669"/>
    <property type="project" value="UniProtKB-UniRule"/>
</dbReference>
<feature type="active site" description="Nucleophile" evidence="4 5">
    <location>
        <position position="51"/>
    </location>
</feature>
<dbReference type="EC" id="5.4.99.12" evidence="4"/>
<dbReference type="GO" id="GO:0160147">
    <property type="term" value="F:tRNA pseudouridine(38-40) synthase activity"/>
    <property type="evidence" value="ECO:0007669"/>
    <property type="project" value="UniProtKB-EC"/>
</dbReference>
<keyword evidence="2 4" id="KW-0819">tRNA processing</keyword>
<gene>
    <name evidence="4 9" type="primary">truA</name>
    <name evidence="9" type="ORF">IAC73_02875</name>
</gene>
<dbReference type="InterPro" id="IPR020095">
    <property type="entry name" value="PsdUridine_synth_TruA_C"/>
</dbReference>
<keyword evidence="3 4" id="KW-0413">Isomerase</keyword>
<evidence type="ECO:0000256" key="2">
    <source>
        <dbReference type="ARBA" id="ARBA00022694"/>
    </source>
</evidence>
<dbReference type="EMBL" id="DVOE01000044">
    <property type="protein sequence ID" value="HIU98769.1"/>
    <property type="molecule type" value="Genomic_DNA"/>
</dbReference>
<evidence type="ECO:0000313" key="9">
    <source>
        <dbReference type="EMBL" id="HIU98769.1"/>
    </source>
</evidence>
<organism evidence="9 10">
    <name type="scientific">Candidatus Limadaptatus stercoripullorum</name>
    <dbReference type="NCBI Taxonomy" id="2840846"/>
    <lineage>
        <taxon>Bacteria</taxon>
        <taxon>Bacillati</taxon>
        <taxon>Bacillota</taxon>
        <taxon>Clostridia</taxon>
        <taxon>Eubacteriales</taxon>
        <taxon>Candidatus Limadaptatus</taxon>
    </lineage>
</organism>
<evidence type="ECO:0000256" key="1">
    <source>
        <dbReference type="ARBA" id="ARBA00009375"/>
    </source>
</evidence>